<keyword evidence="2" id="KW-0378">Hydrolase</keyword>
<dbReference type="STRING" id="167879.CPS_1984"/>
<evidence type="ECO:0000313" key="6">
    <source>
        <dbReference type="Proteomes" id="UP000000547"/>
    </source>
</evidence>
<reference evidence="5" key="1">
    <citation type="journal article" date="2005" name="Proc. Natl. Acad. Sci. U.S.A.">
        <title>The psychrophilic lifestyle as revealed by the genome sequence of Colwellia psychrerythraea 34H through genomic and proteomic analyses.</title>
        <authorList>
            <person name="Methe B.A."/>
            <person name="Nelson K.E."/>
            <person name="Deming J.W."/>
            <person name="Momen B."/>
            <person name="Melamud E."/>
            <person name="Zhang X."/>
            <person name="Moult J."/>
            <person name="Madupu R."/>
            <person name="Nelson W.C."/>
            <person name="Dodson R.J."/>
            <person name="Brinkac L.M."/>
            <person name="Daugherty S.C."/>
            <person name="Durkin A.S."/>
            <person name="DeBoy R.T."/>
            <person name="Kolonay J.F."/>
            <person name="Sullivan S.A."/>
            <person name="Zhou L."/>
            <person name="Davidsen T.M."/>
            <person name="Wu M."/>
            <person name="Huston A.L."/>
            <person name="Lewis M."/>
            <person name="Weaver B."/>
            <person name="Weidman J.F."/>
            <person name="Khouri H."/>
            <person name="Utterback T.R."/>
            <person name="Feldblyum T.V."/>
            <person name="Fraser C.M."/>
        </authorList>
    </citation>
    <scope>NUCLEOTIDE SEQUENCE [LARGE SCALE GENOMIC DNA]</scope>
    <source>
        <strain evidence="5">34H</strain>
    </source>
</reference>
<dbReference type="KEGG" id="cps:CPS_1984"/>
<evidence type="ECO:0000259" key="4">
    <source>
        <dbReference type="SMART" id="SM00796"/>
    </source>
</evidence>
<dbReference type="Proteomes" id="UP000000547">
    <property type="component" value="Chromosome"/>
</dbReference>
<dbReference type="Gene3D" id="2.40.100.10">
    <property type="entry name" value="Cyclophilin-like"/>
    <property type="match status" value="1"/>
</dbReference>
<dbReference type="NCBIfam" id="TIGR00370">
    <property type="entry name" value="5-oxoprolinase subunit PxpB"/>
    <property type="match status" value="1"/>
</dbReference>
<dbReference type="Gene3D" id="3.30.1360.40">
    <property type="match status" value="1"/>
</dbReference>
<dbReference type="AlphaFoldDB" id="Q483Q2"/>
<sequence>MSTLINDSIRLEIAGENSLMLYFSDKGQESSIITPSISSNVHQAEQLIRQNFSTEIIDLISSYASILVVFNLLEIDHHHLRNKLKRLLKQCSNASNKQGRLVELPAYYSLESGMDLQRIAKYAKLTVEQVINLHQAQEYRVYAIGFAPGFAYLGEVDKRIAMARLTTPRLKVPKGAIAIADRQTAVYPAQSPGGWNLIGLCPIDMFNAQAEPTMPVEVGDRVKFVEIDKQQYLELGGNLPNQVSSNDCK</sequence>
<evidence type="ECO:0000313" key="5">
    <source>
        <dbReference type="EMBL" id="AAZ27916.1"/>
    </source>
</evidence>
<evidence type="ECO:0000256" key="3">
    <source>
        <dbReference type="ARBA" id="ARBA00022840"/>
    </source>
</evidence>
<dbReference type="InterPro" id="IPR003833">
    <property type="entry name" value="CT_C_D"/>
</dbReference>
<dbReference type="InterPro" id="IPR010016">
    <property type="entry name" value="PxpB"/>
</dbReference>
<dbReference type="EMBL" id="CP000083">
    <property type="protein sequence ID" value="AAZ27916.1"/>
    <property type="molecule type" value="Genomic_DNA"/>
</dbReference>
<dbReference type="GO" id="GO:0016787">
    <property type="term" value="F:hydrolase activity"/>
    <property type="evidence" value="ECO:0007669"/>
    <property type="project" value="UniProtKB-KW"/>
</dbReference>
<evidence type="ECO:0000256" key="2">
    <source>
        <dbReference type="ARBA" id="ARBA00022801"/>
    </source>
</evidence>
<dbReference type="Pfam" id="PF02682">
    <property type="entry name" value="CT_C_D"/>
    <property type="match status" value="1"/>
</dbReference>
<dbReference type="PANTHER" id="PTHR34698:SF2">
    <property type="entry name" value="5-OXOPROLINASE SUBUNIT B"/>
    <property type="match status" value="1"/>
</dbReference>
<name>Q483Q2_COLP3</name>
<dbReference type="SUPFAM" id="SSF160467">
    <property type="entry name" value="PH0987 N-terminal domain-like"/>
    <property type="match status" value="1"/>
</dbReference>
<dbReference type="RefSeq" id="WP_011042808.1">
    <property type="nucleotide sequence ID" value="NC_003910.7"/>
</dbReference>
<gene>
    <name evidence="5" type="ordered locus">CPS_1984</name>
</gene>
<dbReference type="InterPro" id="IPR029000">
    <property type="entry name" value="Cyclophilin-like_dom_sf"/>
</dbReference>
<keyword evidence="1" id="KW-0547">Nucleotide-binding</keyword>
<organism evidence="5 6">
    <name type="scientific">Colwellia psychrerythraea (strain 34H / ATCC BAA-681)</name>
    <name type="common">Vibrio psychroerythus</name>
    <dbReference type="NCBI Taxonomy" id="167879"/>
    <lineage>
        <taxon>Bacteria</taxon>
        <taxon>Pseudomonadati</taxon>
        <taxon>Pseudomonadota</taxon>
        <taxon>Gammaproteobacteria</taxon>
        <taxon>Alteromonadales</taxon>
        <taxon>Colwelliaceae</taxon>
        <taxon>Colwellia</taxon>
    </lineage>
</organism>
<evidence type="ECO:0000256" key="1">
    <source>
        <dbReference type="ARBA" id="ARBA00022741"/>
    </source>
</evidence>
<dbReference type="PANTHER" id="PTHR34698">
    <property type="entry name" value="5-OXOPROLINASE SUBUNIT B"/>
    <property type="match status" value="1"/>
</dbReference>
<dbReference type="HOGENOM" id="CLU_020207_1_0_6"/>
<accession>Q483Q2</accession>
<dbReference type="SMART" id="SM00796">
    <property type="entry name" value="AHS1"/>
    <property type="match status" value="1"/>
</dbReference>
<proteinExistence type="predicted"/>
<keyword evidence="3" id="KW-0067">ATP-binding</keyword>
<protein>
    <recommendedName>
        <fullName evidence="4">Carboxyltransferase domain-containing protein</fullName>
    </recommendedName>
</protein>
<feature type="domain" description="Carboxyltransferase" evidence="4">
    <location>
        <begin position="9"/>
        <end position="216"/>
    </location>
</feature>
<dbReference type="GO" id="GO:0005524">
    <property type="term" value="F:ATP binding"/>
    <property type="evidence" value="ECO:0007669"/>
    <property type="project" value="UniProtKB-KW"/>
</dbReference>
<dbReference type="SUPFAM" id="SSF50891">
    <property type="entry name" value="Cyclophilin-like"/>
    <property type="match status" value="1"/>
</dbReference>